<dbReference type="GO" id="GO:0005886">
    <property type="term" value="C:plasma membrane"/>
    <property type="evidence" value="ECO:0007669"/>
    <property type="project" value="TreeGrafter"/>
</dbReference>
<dbReference type="GO" id="GO:0008360">
    <property type="term" value="P:regulation of cell shape"/>
    <property type="evidence" value="ECO:0007669"/>
    <property type="project" value="UniProtKB-KW"/>
</dbReference>
<evidence type="ECO:0000256" key="2">
    <source>
        <dbReference type="ARBA" id="ARBA00022676"/>
    </source>
</evidence>
<gene>
    <name evidence="18" type="ORF">ThimaDRAFT_0562</name>
</gene>
<evidence type="ECO:0000256" key="12">
    <source>
        <dbReference type="ARBA" id="ARBA00041185"/>
    </source>
</evidence>
<evidence type="ECO:0000256" key="6">
    <source>
        <dbReference type="ARBA" id="ARBA00022984"/>
    </source>
</evidence>
<evidence type="ECO:0000313" key="18">
    <source>
        <dbReference type="EMBL" id="EGV19886.1"/>
    </source>
</evidence>
<proteinExistence type="inferred from homology"/>
<evidence type="ECO:0000256" key="3">
    <source>
        <dbReference type="ARBA" id="ARBA00022679"/>
    </source>
</evidence>
<dbReference type="GO" id="GO:0009252">
    <property type="term" value="P:peptidoglycan biosynthetic process"/>
    <property type="evidence" value="ECO:0007669"/>
    <property type="project" value="UniProtKB-KW"/>
</dbReference>
<evidence type="ECO:0000256" key="14">
    <source>
        <dbReference type="ARBA" id="ARBA00044770"/>
    </source>
</evidence>
<feature type="region of interest" description="Disordered" evidence="16">
    <location>
        <begin position="84"/>
        <end position="114"/>
    </location>
</feature>
<comment type="similarity">
    <text evidence="11">Belongs to the SEDS family. FtsW subfamily.</text>
</comment>
<keyword evidence="5" id="KW-0133">Cell shape</keyword>
<protein>
    <recommendedName>
        <fullName evidence="12">Probable peptidoglycan glycosyltransferase FtsW</fullName>
        <ecNumber evidence="14">2.4.99.28</ecNumber>
    </recommendedName>
    <alternativeName>
        <fullName evidence="13">Cell division protein FtsW</fullName>
    </alternativeName>
    <alternativeName>
        <fullName evidence="10">Cell wall polymerase</fullName>
    </alternativeName>
    <alternativeName>
        <fullName evidence="9">Peptidoglycan polymerase</fullName>
    </alternativeName>
</protein>
<dbReference type="GO" id="GO:0051301">
    <property type="term" value="P:cell division"/>
    <property type="evidence" value="ECO:0007669"/>
    <property type="project" value="InterPro"/>
</dbReference>
<evidence type="ECO:0000256" key="7">
    <source>
        <dbReference type="ARBA" id="ARBA00022989"/>
    </source>
</evidence>
<dbReference type="PANTHER" id="PTHR30474">
    <property type="entry name" value="CELL CYCLE PROTEIN"/>
    <property type="match status" value="1"/>
</dbReference>
<evidence type="ECO:0000256" key="15">
    <source>
        <dbReference type="ARBA" id="ARBA00049902"/>
    </source>
</evidence>
<evidence type="ECO:0000256" key="4">
    <source>
        <dbReference type="ARBA" id="ARBA00022692"/>
    </source>
</evidence>
<keyword evidence="4 17" id="KW-0812">Transmembrane</keyword>
<dbReference type="Proteomes" id="UP000005459">
    <property type="component" value="Unassembled WGS sequence"/>
</dbReference>
<dbReference type="STRING" id="768671.ThimaDRAFT_0562"/>
<keyword evidence="2" id="KW-0328">Glycosyltransferase</keyword>
<dbReference type="eggNOG" id="COG0772">
    <property type="taxonomic scope" value="Bacteria"/>
</dbReference>
<accession>F9U6L0</accession>
<evidence type="ECO:0000256" key="1">
    <source>
        <dbReference type="ARBA" id="ARBA00004141"/>
    </source>
</evidence>
<dbReference type="AlphaFoldDB" id="F9U6L0"/>
<dbReference type="PATRIC" id="fig|768671.3.peg.614"/>
<dbReference type="PANTHER" id="PTHR30474:SF2">
    <property type="entry name" value="PEPTIDOGLYCAN GLYCOSYLTRANSFERASE FTSW-RELATED"/>
    <property type="match status" value="1"/>
</dbReference>
<dbReference type="EC" id="2.4.99.28" evidence="14"/>
<evidence type="ECO:0000256" key="5">
    <source>
        <dbReference type="ARBA" id="ARBA00022960"/>
    </source>
</evidence>
<evidence type="ECO:0000256" key="11">
    <source>
        <dbReference type="ARBA" id="ARBA00038053"/>
    </source>
</evidence>
<dbReference type="GO" id="GO:0015648">
    <property type="term" value="F:lipid-linked peptidoglycan transporter activity"/>
    <property type="evidence" value="ECO:0007669"/>
    <property type="project" value="TreeGrafter"/>
</dbReference>
<keyword evidence="7 17" id="KW-1133">Transmembrane helix</keyword>
<evidence type="ECO:0000256" key="10">
    <source>
        <dbReference type="ARBA" id="ARBA00033270"/>
    </source>
</evidence>
<name>F9U6L0_9GAMM</name>
<sequence length="114" mass="11922">MILFFLILFGRSLLVASRAPDNDGRLVGVGLVTVLATQTFLNIGGVTKFVPLTGLPLPFISHGGSSLITGFIGIGILLAVSDGQPAAPPRNRIAKPAKGVSRKGAQRNRRTSTD</sequence>
<evidence type="ECO:0000256" key="13">
    <source>
        <dbReference type="ARBA" id="ARBA00041418"/>
    </source>
</evidence>
<evidence type="ECO:0000256" key="8">
    <source>
        <dbReference type="ARBA" id="ARBA00023136"/>
    </source>
</evidence>
<evidence type="ECO:0000256" key="17">
    <source>
        <dbReference type="SAM" id="Phobius"/>
    </source>
</evidence>
<feature type="compositionally biased region" description="Basic residues" evidence="16">
    <location>
        <begin position="92"/>
        <end position="114"/>
    </location>
</feature>
<reference evidence="18 19" key="1">
    <citation type="submission" date="2011-06" db="EMBL/GenBank/DDBJ databases">
        <title>The draft genome of Thiocapsa marina 5811.</title>
        <authorList>
            <consortium name="US DOE Joint Genome Institute (JGI-PGF)"/>
            <person name="Lucas S."/>
            <person name="Han J."/>
            <person name="Cheng J.-F."/>
            <person name="Goodwin L."/>
            <person name="Pitluck S."/>
            <person name="Peters L."/>
            <person name="Land M.L."/>
            <person name="Hauser L."/>
            <person name="Vogl K."/>
            <person name="Liu Z."/>
            <person name="Imhoff J."/>
            <person name="Thiel V."/>
            <person name="Frigaard N.-U."/>
            <person name="Bryant D."/>
            <person name="Woyke T.J."/>
        </authorList>
    </citation>
    <scope>NUCLEOTIDE SEQUENCE [LARGE SCALE GENOMIC DNA]</scope>
    <source>
        <strain evidence="18 19">5811</strain>
    </source>
</reference>
<feature type="transmembrane region" description="Helical" evidence="17">
    <location>
        <begin position="59"/>
        <end position="80"/>
    </location>
</feature>
<comment type="subcellular location">
    <subcellularLocation>
        <location evidence="1">Membrane</location>
        <topology evidence="1">Multi-pass membrane protein</topology>
    </subcellularLocation>
</comment>
<comment type="catalytic activity">
    <reaction evidence="15">
        <text>[GlcNAc-(1-&gt;4)-Mur2Ac(oyl-L-Ala-gamma-D-Glu-L-Lys-D-Ala-D-Ala)](n)-di-trans,octa-cis-undecaprenyl diphosphate + beta-D-GlcNAc-(1-&gt;4)-Mur2Ac(oyl-L-Ala-gamma-D-Glu-L-Lys-D-Ala-D-Ala)-di-trans,octa-cis-undecaprenyl diphosphate = [GlcNAc-(1-&gt;4)-Mur2Ac(oyl-L-Ala-gamma-D-Glu-L-Lys-D-Ala-D-Ala)](n+1)-di-trans,octa-cis-undecaprenyl diphosphate + di-trans,octa-cis-undecaprenyl diphosphate + H(+)</text>
        <dbReference type="Rhea" id="RHEA:23708"/>
        <dbReference type="Rhea" id="RHEA-COMP:9602"/>
        <dbReference type="Rhea" id="RHEA-COMP:9603"/>
        <dbReference type="ChEBI" id="CHEBI:15378"/>
        <dbReference type="ChEBI" id="CHEBI:58405"/>
        <dbReference type="ChEBI" id="CHEBI:60033"/>
        <dbReference type="ChEBI" id="CHEBI:78435"/>
        <dbReference type="EC" id="2.4.99.28"/>
    </reaction>
</comment>
<dbReference type="Pfam" id="PF01098">
    <property type="entry name" value="FTSW_RODA_SPOVE"/>
    <property type="match status" value="1"/>
</dbReference>
<evidence type="ECO:0000256" key="9">
    <source>
        <dbReference type="ARBA" id="ARBA00032370"/>
    </source>
</evidence>
<evidence type="ECO:0000256" key="16">
    <source>
        <dbReference type="SAM" id="MobiDB-lite"/>
    </source>
</evidence>
<dbReference type="GO" id="GO:0032153">
    <property type="term" value="C:cell division site"/>
    <property type="evidence" value="ECO:0007669"/>
    <property type="project" value="TreeGrafter"/>
</dbReference>
<dbReference type="InterPro" id="IPR001182">
    <property type="entry name" value="FtsW/RodA"/>
</dbReference>
<keyword evidence="6" id="KW-0573">Peptidoglycan synthesis</keyword>
<dbReference type="EMBL" id="AFWV01000002">
    <property type="protein sequence ID" value="EGV19886.1"/>
    <property type="molecule type" value="Genomic_DNA"/>
</dbReference>
<organism evidence="18 19">
    <name type="scientific">Thiocapsa marina 5811</name>
    <dbReference type="NCBI Taxonomy" id="768671"/>
    <lineage>
        <taxon>Bacteria</taxon>
        <taxon>Pseudomonadati</taxon>
        <taxon>Pseudomonadota</taxon>
        <taxon>Gammaproteobacteria</taxon>
        <taxon>Chromatiales</taxon>
        <taxon>Chromatiaceae</taxon>
        <taxon>Thiocapsa</taxon>
    </lineage>
</organism>
<dbReference type="GO" id="GO:0008955">
    <property type="term" value="F:peptidoglycan glycosyltransferase activity"/>
    <property type="evidence" value="ECO:0007669"/>
    <property type="project" value="UniProtKB-EC"/>
</dbReference>
<keyword evidence="3" id="KW-0808">Transferase</keyword>
<evidence type="ECO:0000313" key="19">
    <source>
        <dbReference type="Proteomes" id="UP000005459"/>
    </source>
</evidence>
<keyword evidence="19" id="KW-1185">Reference proteome</keyword>
<keyword evidence="8 17" id="KW-0472">Membrane</keyword>